<keyword evidence="2" id="KW-1185">Reference proteome</keyword>
<gene>
    <name evidence="1" type="ORF">GBF38_012430</name>
</gene>
<comment type="caution">
    <text evidence="1">The sequence shown here is derived from an EMBL/GenBank/DDBJ whole genome shotgun (WGS) entry which is preliminary data.</text>
</comment>
<name>A0ACB7EIM9_NIBAL</name>
<sequence>GKQMDTNFAERKQQKQKAHRVRMRSGWEEIFDTGFLPFSENW</sequence>
<feature type="non-terminal residue" evidence="1">
    <location>
        <position position="42"/>
    </location>
</feature>
<dbReference type="EMBL" id="CM024794">
    <property type="protein sequence ID" value="KAG8002084.1"/>
    <property type="molecule type" value="Genomic_DNA"/>
</dbReference>
<dbReference type="Proteomes" id="UP000805704">
    <property type="component" value="Chromosome 6"/>
</dbReference>
<proteinExistence type="predicted"/>
<evidence type="ECO:0000313" key="1">
    <source>
        <dbReference type="EMBL" id="KAG8002084.1"/>
    </source>
</evidence>
<reference evidence="1" key="1">
    <citation type="submission" date="2020-04" db="EMBL/GenBank/DDBJ databases">
        <title>A chromosome-scale assembly and high-density genetic map of the yellow drum (Nibea albiflora) genome.</title>
        <authorList>
            <person name="Xu D."/>
            <person name="Zhang W."/>
            <person name="Chen R."/>
            <person name="Tan P."/>
            <person name="Wang L."/>
            <person name="Song H."/>
            <person name="Tian L."/>
            <person name="Zhu Q."/>
            <person name="Wang B."/>
        </authorList>
    </citation>
    <scope>NUCLEOTIDE SEQUENCE</scope>
    <source>
        <strain evidence="1">ZJHYS-2018</strain>
    </source>
</reference>
<evidence type="ECO:0000313" key="2">
    <source>
        <dbReference type="Proteomes" id="UP000805704"/>
    </source>
</evidence>
<protein>
    <submittedName>
        <fullName evidence="1">Uncharacterized protein</fullName>
    </submittedName>
</protein>
<feature type="non-terminal residue" evidence="1">
    <location>
        <position position="1"/>
    </location>
</feature>
<accession>A0ACB7EIM9</accession>
<organism evidence="1 2">
    <name type="scientific">Nibea albiflora</name>
    <name type="common">Yellow drum</name>
    <name type="synonym">Corvina albiflora</name>
    <dbReference type="NCBI Taxonomy" id="240163"/>
    <lineage>
        <taxon>Eukaryota</taxon>
        <taxon>Metazoa</taxon>
        <taxon>Chordata</taxon>
        <taxon>Craniata</taxon>
        <taxon>Vertebrata</taxon>
        <taxon>Euteleostomi</taxon>
        <taxon>Actinopterygii</taxon>
        <taxon>Neopterygii</taxon>
        <taxon>Teleostei</taxon>
        <taxon>Neoteleostei</taxon>
        <taxon>Acanthomorphata</taxon>
        <taxon>Eupercaria</taxon>
        <taxon>Sciaenidae</taxon>
        <taxon>Nibea</taxon>
    </lineage>
</organism>